<keyword evidence="2" id="KW-1185">Reference proteome</keyword>
<organism evidence="1 2">
    <name type="scientific">Dovyalis caffra</name>
    <dbReference type="NCBI Taxonomy" id="77055"/>
    <lineage>
        <taxon>Eukaryota</taxon>
        <taxon>Viridiplantae</taxon>
        <taxon>Streptophyta</taxon>
        <taxon>Embryophyta</taxon>
        <taxon>Tracheophyta</taxon>
        <taxon>Spermatophyta</taxon>
        <taxon>Magnoliopsida</taxon>
        <taxon>eudicotyledons</taxon>
        <taxon>Gunneridae</taxon>
        <taxon>Pentapetalae</taxon>
        <taxon>rosids</taxon>
        <taxon>fabids</taxon>
        <taxon>Malpighiales</taxon>
        <taxon>Salicaceae</taxon>
        <taxon>Flacourtieae</taxon>
        <taxon>Dovyalis</taxon>
    </lineage>
</organism>
<protein>
    <submittedName>
        <fullName evidence="1">Uncharacterized protein</fullName>
    </submittedName>
</protein>
<accession>A0AAV1RV39</accession>
<proteinExistence type="predicted"/>
<dbReference type="Proteomes" id="UP001314170">
    <property type="component" value="Unassembled WGS sequence"/>
</dbReference>
<dbReference type="EMBL" id="CAWUPB010001159">
    <property type="protein sequence ID" value="CAK7340226.1"/>
    <property type="molecule type" value="Genomic_DNA"/>
</dbReference>
<reference evidence="1 2" key="1">
    <citation type="submission" date="2024-01" db="EMBL/GenBank/DDBJ databases">
        <authorList>
            <person name="Waweru B."/>
        </authorList>
    </citation>
    <scope>NUCLEOTIDE SEQUENCE [LARGE SCALE GENOMIC DNA]</scope>
</reference>
<evidence type="ECO:0000313" key="2">
    <source>
        <dbReference type="Proteomes" id="UP001314170"/>
    </source>
</evidence>
<comment type="caution">
    <text evidence="1">The sequence shown here is derived from an EMBL/GenBank/DDBJ whole genome shotgun (WGS) entry which is preliminary data.</text>
</comment>
<evidence type="ECO:0000313" key="1">
    <source>
        <dbReference type="EMBL" id="CAK7340226.1"/>
    </source>
</evidence>
<sequence length="90" mass="9765">MKGFDKVENVGDDCGRVGYITYGQCGCENRDGNGGGGGLGRYLCQEEKDLALDEDRETKMEIIVLVGDGDRGLRVVTTMSTVANDYEMGF</sequence>
<gene>
    <name evidence="1" type="ORF">DCAF_LOCUS15307</name>
</gene>
<name>A0AAV1RV39_9ROSI</name>
<dbReference type="AlphaFoldDB" id="A0AAV1RV39"/>